<reference evidence="3 4" key="1">
    <citation type="journal article" date="2016" name="Nat. Commun.">
        <title>Thousands of microbial genomes shed light on interconnected biogeochemical processes in an aquifer system.</title>
        <authorList>
            <person name="Anantharaman K."/>
            <person name="Brown C.T."/>
            <person name="Hug L.A."/>
            <person name="Sharon I."/>
            <person name="Castelle C.J."/>
            <person name="Probst A.J."/>
            <person name="Thomas B.C."/>
            <person name="Singh A."/>
            <person name="Wilkins M.J."/>
            <person name="Karaoz U."/>
            <person name="Brodie E.L."/>
            <person name="Williams K.H."/>
            <person name="Hubbard S.S."/>
            <person name="Banfield J.F."/>
        </authorList>
    </citation>
    <scope>NUCLEOTIDE SEQUENCE [LARGE SCALE GENOMIC DNA]</scope>
</reference>
<dbReference type="PANTHER" id="PTHR34477">
    <property type="entry name" value="UPF0213 PROTEIN YHBQ"/>
    <property type="match status" value="1"/>
</dbReference>
<gene>
    <name evidence="3" type="ORF">A2W14_06785</name>
</gene>
<protein>
    <recommendedName>
        <fullName evidence="2">GIY-YIG domain-containing protein</fullName>
    </recommendedName>
</protein>
<evidence type="ECO:0000256" key="1">
    <source>
        <dbReference type="ARBA" id="ARBA00007435"/>
    </source>
</evidence>
<dbReference type="PROSITE" id="PS50164">
    <property type="entry name" value="GIY_YIG"/>
    <property type="match status" value="1"/>
</dbReference>
<dbReference type="STRING" id="1798371.A2W14_06785"/>
<dbReference type="InterPro" id="IPR000305">
    <property type="entry name" value="GIY-YIG_endonuc"/>
</dbReference>
<dbReference type="Gene3D" id="3.40.1440.10">
    <property type="entry name" value="GIY-YIG endonuclease"/>
    <property type="match status" value="1"/>
</dbReference>
<name>A0A1F5YX04_9BACT</name>
<dbReference type="Pfam" id="PF01541">
    <property type="entry name" value="GIY-YIG"/>
    <property type="match status" value="1"/>
</dbReference>
<dbReference type="InterPro" id="IPR050190">
    <property type="entry name" value="UPF0213_domain"/>
</dbReference>
<accession>A0A1F5YX04</accession>
<dbReference type="EMBL" id="MFJA01000001">
    <property type="protein sequence ID" value="OGG04497.1"/>
    <property type="molecule type" value="Genomic_DNA"/>
</dbReference>
<dbReference type="InterPro" id="IPR035901">
    <property type="entry name" value="GIY-YIG_endonuc_sf"/>
</dbReference>
<organism evidence="3 4">
    <name type="scientific">Candidatus Gottesmanbacteria bacterium RBG_16_37_8</name>
    <dbReference type="NCBI Taxonomy" id="1798371"/>
    <lineage>
        <taxon>Bacteria</taxon>
        <taxon>Candidatus Gottesmaniibacteriota</taxon>
    </lineage>
</organism>
<dbReference type="AlphaFoldDB" id="A0A1F5YX04"/>
<evidence type="ECO:0000313" key="4">
    <source>
        <dbReference type="Proteomes" id="UP000176665"/>
    </source>
</evidence>
<feature type="domain" description="GIY-YIG" evidence="2">
    <location>
        <begin position="1"/>
        <end position="78"/>
    </location>
</feature>
<dbReference type="Proteomes" id="UP000176665">
    <property type="component" value="Unassembled WGS sequence"/>
</dbReference>
<evidence type="ECO:0000259" key="2">
    <source>
        <dbReference type="PROSITE" id="PS50164"/>
    </source>
</evidence>
<dbReference type="CDD" id="cd10456">
    <property type="entry name" value="GIY-YIG_UPF0213"/>
    <property type="match status" value="1"/>
</dbReference>
<sequence>MTWFIYLAKGKDKSLYTGITTNIKRREKEHNFDNKLGSKSLRAKRPVKIVYSELYNNQSEAREREIEIKSWKRKYKLKLIEGNNGFTRKFSSENVPGP</sequence>
<evidence type="ECO:0000313" key="3">
    <source>
        <dbReference type="EMBL" id="OGG04497.1"/>
    </source>
</evidence>
<dbReference type="PANTHER" id="PTHR34477:SF1">
    <property type="entry name" value="UPF0213 PROTEIN YHBQ"/>
    <property type="match status" value="1"/>
</dbReference>
<comment type="similarity">
    <text evidence="1">Belongs to the UPF0213 family.</text>
</comment>
<dbReference type="SMART" id="SM00465">
    <property type="entry name" value="GIYc"/>
    <property type="match status" value="1"/>
</dbReference>
<comment type="caution">
    <text evidence="3">The sequence shown here is derived from an EMBL/GenBank/DDBJ whole genome shotgun (WGS) entry which is preliminary data.</text>
</comment>
<proteinExistence type="inferred from homology"/>
<dbReference type="SUPFAM" id="SSF82771">
    <property type="entry name" value="GIY-YIG endonuclease"/>
    <property type="match status" value="1"/>
</dbReference>